<feature type="non-terminal residue" evidence="2">
    <location>
        <position position="74"/>
    </location>
</feature>
<reference evidence="2" key="1">
    <citation type="journal article" date="2022" name="bioRxiv">
        <title>Sequencing and chromosome-scale assembly of the giantPleurodeles waltlgenome.</title>
        <authorList>
            <person name="Brown T."/>
            <person name="Elewa A."/>
            <person name="Iarovenko S."/>
            <person name="Subramanian E."/>
            <person name="Araus A.J."/>
            <person name="Petzold A."/>
            <person name="Susuki M."/>
            <person name="Suzuki K.-i.T."/>
            <person name="Hayashi T."/>
            <person name="Toyoda A."/>
            <person name="Oliveira C."/>
            <person name="Osipova E."/>
            <person name="Leigh N.D."/>
            <person name="Simon A."/>
            <person name="Yun M.H."/>
        </authorList>
    </citation>
    <scope>NUCLEOTIDE SEQUENCE</scope>
    <source>
        <strain evidence="2">20211129_DDA</strain>
        <tissue evidence="2">Liver</tissue>
    </source>
</reference>
<organism evidence="2 3">
    <name type="scientific">Pleurodeles waltl</name>
    <name type="common">Iberian ribbed newt</name>
    <dbReference type="NCBI Taxonomy" id="8319"/>
    <lineage>
        <taxon>Eukaryota</taxon>
        <taxon>Metazoa</taxon>
        <taxon>Chordata</taxon>
        <taxon>Craniata</taxon>
        <taxon>Vertebrata</taxon>
        <taxon>Euteleostomi</taxon>
        <taxon>Amphibia</taxon>
        <taxon>Batrachia</taxon>
        <taxon>Caudata</taxon>
        <taxon>Salamandroidea</taxon>
        <taxon>Salamandridae</taxon>
        <taxon>Pleurodelinae</taxon>
        <taxon>Pleurodeles</taxon>
    </lineage>
</organism>
<name>A0AAV7VUT6_PLEWA</name>
<proteinExistence type="predicted"/>
<evidence type="ECO:0000256" key="1">
    <source>
        <dbReference type="SAM" id="MobiDB-lite"/>
    </source>
</evidence>
<dbReference type="Proteomes" id="UP001066276">
    <property type="component" value="Chromosome 1_2"/>
</dbReference>
<protein>
    <submittedName>
        <fullName evidence="2">Uncharacterized protein</fullName>
    </submittedName>
</protein>
<dbReference type="EMBL" id="JANPWB010000002">
    <property type="protein sequence ID" value="KAJ1205445.1"/>
    <property type="molecule type" value="Genomic_DNA"/>
</dbReference>
<comment type="caution">
    <text evidence="2">The sequence shown here is derived from an EMBL/GenBank/DDBJ whole genome shotgun (WGS) entry which is preliminary data.</text>
</comment>
<dbReference type="AlphaFoldDB" id="A0AAV7VUT6"/>
<keyword evidence="3" id="KW-1185">Reference proteome</keyword>
<feature type="region of interest" description="Disordered" evidence="1">
    <location>
        <begin position="1"/>
        <end position="74"/>
    </location>
</feature>
<feature type="compositionally biased region" description="Gly residues" evidence="1">
    <location>
        <begin position="1"/>
        <end position="11"/>
    </location>
</feature>
<feature type="compositionally biased region" description="Polar residues" evidence="1">
    <location>
        <begin position="27"/>
        <end position="38"/>
    </location>
</feature>
<sequence>AHGSGDRGTGQQGSWEDCCATGGGQAQGTHSPQGTLQYHGSIPPFPGYHGHSTGQVSGDPAAAGVTVHGDLGGL</sequence>
<gene>
    <name evidence="2" type="ORF">NDU88_000880</name>
</gene>
<feature type="non-terminal residue" evidence="2">
    <location>
        <position position="1"/>
    </location>
</feature>
<evidence type="ECO:0000313" key="3">
    <source>
        <dbReference type="Proteomes" id="UP001066276"/>
    </source>
</evidence>
<evidence type="ECO:0000313" key="2">
    <source>
        <dbReference type="EMBL" id="KAJ1205445.1"/>
    </source>
</evidence>
<accession>A0AAV7VUT6</accession>